<dbReference type="EMBL" id="JAYFUH010000249">
    <property type="protein sequence ID" value="MEA5669352.1"/>
    <property type="molecule type" value="Genomic_DNA"/>
</dbReference>
<comment type="similarity">
    <text evidence="2">Belongs to the DoxX family.</text>
</comment>
<dbReference type="RefSeq" id="WP_132864160.1">
    <property type="nucleotide sequence ID" value="NZ_JAYFUH010000249.1"/>
</dbReference>
<evidence type="ECO:0000256" key="1">
    <source>
        <dbReference type="ARBA" id="ARBA00004651"/>
    </source>
</evidence>
<feature type="transmembrane region" description="Helical" evidence="7">
    <location>
        <begin position="12"/>
        <end position="33"/>
    </location>
</feature>
<evidence type="ECO:0000256" key="6">
    <source>
        <dbReference type="ARBA" id="ARBA00023136"/>
    </source>
</evidence>
<dbReference type="PANTHER" id="PTHR33452:SF1">
    <property type="entry name" value="INNER MEMBRANE PROTEIN YPHA-RELATED"/>
    <property type="match status" value="1"/>
</dbReference>
<keyword evidence="3" id="KW-1003">Cell membrane</keyword>
<accession>A0ABU5V7L4</accession>
<evidence type="ECO:0000313" key="8">
    <source>
        <dbReference type="EMBL" id="MEA5669352.1"/>
    </source>
</evidence>
<protein>
    <submittedName>
        <fullName evidence="8">DoxX family protein</fullName>
    </submittedName>
</protein>
<evidence type="ECO:0000256" key="7">
    <source>
        <dbReference type="SAM" id="Phobius"/>
    </source>
</evidence>
<name>A0ABU5V7L4_9GAMM</name>
<comment type="subcellular location">
    <subcellularLocation>
        <location evidence="1">Cell membrane</location>
        <topology evidence="1">Multi-pass membrane protein</topology>
    </subcellularLocation>
</comment>
<keyword evidence="4 7" id="KW-0812">Transmembrane</keyword>
<dbReference type="InterPro" id="IPR051907">
    <property type="entry name" value="DoxX-like_oxidoreductase"/>
</dbReference>
<feature type="transmembrane region" description="Helical" evidence="7">
    <location>
        <begin position="53"/>
        <end position="71"/>
    </location>
</feature>
<evidence type="ECO:0000313" key="9">
    <source>
        <dbReference type="Proteomes" id="UP001301653"/>
    </source>
</evidence>
<sequence>MIDRFVERNRDGVILVARILLMALFISSGISKLANFSGTVAYMGVLHAPLPELATSISIFMEVFVGLAILLGVWVRPLALLFVLFTLGTALIGHAFWTMESPDRDLNLIHFFKNLAICGGLLLLAVTGGGRYALTRSR</sequence>
<proteinExistence type="inferred from homology"/>
<keyword evidence="5 7" id="KW-1133">Transmembrane helix</keyword>
<evidence type="ECO:0000256" key="5">
    <source>
        <dbReference type="ARBA" id="ARBA00022989"/>
    </source>
</evidence>
<dbReference type="Proteomes" id="UP001301653">
    <property type="component" value="Unassembled WGS sequence"/>
</dbReference>
<evidence type="ECO:0000256" key="2">
    <source>
        <dbReference type="ARBA" id="ARBA00006679"/>
    </source>
</evidence>
<comment type="caution">
    <text evidence="8">The sequence shown here is derived from an EMBL/GenBank/DDBJ whole genome shotgun (WGS) entry which is preliminary data.</text>
</comment>
<keyword evidence="6 7" id="KW-0472">Membrane</keyword>
<evidence type="ECO:0000256" key="4">
    <source>
        <dbReference type="ARBA" id="ARBA00022692"/>
    </source>
</evidence>
<keyword evidence="9" id="KW-1185">Reference proteome</keyword>
<gene>
    <name evidence="8" type="ORF">VA603_17595</name>
</gene>
<feature type="transmembrane region" description="Helical" evidence="7">
    <location>
        <begin position="78"/>
        <end position="99"/>
    </location>
</feature>
<evidence type="ECO:0000256" key="3">
    <source>
        <dbReference type="ARBA" id="ARBA00022475"/>
    </source>
</evidence>
<dbReference type="InterPro" id="IPR032808">
    <property type="entry name" value="DoxX"/>
</dbReference>
<dbReference type="Pfam" id="PF07681">
    <property type="entry name" value="DoxX"/>
    <property type="match status" value="1"/>
</dbReference>
<organism evidence="8 9">
    <name type="scientific">Stenotrophomonas capsici</name>
    <dbReference type="NCBI Taxonomy" id="3110230"/>
    <lineage>
        <taxon>Bacteria</taxon>
        <taxon>Pseudomonadati</taxon>
        <taxon>Pseudomonadota</taxon>
        <taxon>Gammaproteobacteria</taxon>
        <taxon>Lysobacterales</taxon>
        <taxon>Lysobacteraceae</taxon>
        <taxon>Stenotrophomonas</taxon>
    </lineage>
</organism>
<dbReference type="PANTHER" id="PTHR33452">
    <property type="entry name" value="OXIDOREDUCTASE CATD-RELATED"/>
    <property type="match status" value="1"/>
</dbReference>
<feature type="transmembrane region" description="Helical" evidence="7">
    <location>
        <begin position="111"/>
        <end position="134"/>
    </location>
</feature>
<reference evidence="8 9" key="1">
    <citation type="submission" date="2023-12" db="EMBL/GenBank/DDBJ databases">
        <title>Stenotrophomonas guangdongensis sp. nov., isolated from wilted pepper plants (Capsicum annuum).</title>
        <authorList>
            <person name="Qiu M."/>
            <person name="Li Y."/>
            <person name="Liu Q."/>
            <person name="Zhang X."/>
            <person name="Huang Y."/>
            <person name="Guo R."/>
            <person name="Hu M."/>
            <person name="Zhou J."/>
            <person name="Zhou X."/>
        </authorList>
    </citation>
    <scope>NUCLEOTIDE SEQUENCE [LARGE SCALE GENOMIC DNA]</scope>
    <source>
        <strain evidence="8 9">MH1</strain>
    </source>
</reference>